<comment type="caution">
    <text evidence="1">The sequence shown here is derived from an EMBL/GenBank/DDBJ whole genome shotgun (WGS) entry which is preliminary data.</text>
</comment>
<gene>
    <name evidence="1" type="ORF">KIN20_025418</name>
</gene>
<dbReference type="EMBL" id="JAHQIW010005189">
    <property type="protein sequence ID" value="KAJ1365184.1"/>
    <property type="molecule type" value="Genomic_DNA"/>
</dbReference>
<protein>
    <recommendedName>
        <fullName evidence="3">NR LBD domain-containing protein</fullName>
    </recommendedName>
</protein>
<evidence type="ECO:0000313" key="2">
    <source>
        <dbReference type="Proteomes" id="UP001196413"/>
    </source>
</evidence>
<keyword evidence="2" id="KW-1185">Reference proteome</keyword>
<evidence type="ECO:0000313" key="1">
    <source>
        <dbReference type="EMBL" id="KAJ1365184.1"/>
    </source>
</evidence>
<proteinExistence type="predicted"/>
<organism evidence="1 2">
    <name type="scientific">Parelaphostrongylus tenuis</name>
    <name type="common">Meningeal worm</name>
    <dbReference type="NCBI Taxonomy" id="148309"/>
    <lineage>
        <taxon>Eukaryota</taxon>
        <taxon>Metazoa</taxon>
        <taxon>Ecdysozoa</taxon>
        <taxon>Nematoda</taxon>
        <taxon>Chromadorea</taxon>
        <taxon>Rhabditida</taxon>
        <taxon>Rhabditina</taxon>
        <taxon>Rhabditomorpha</taxon>
        <taxon>Strongyloidea</taxon>
        <taxon>Metastrongylidae</taxon>
        <taxon>Parelaphostrongylus</taxon>
    </lineage>
</organism>
<sequence length="129" mass="14922">MFELEASYWTYRILPEQQRDKMMLTLTTYSDLKNLECLICGADEPQDIYCIKQVITSLQMHLRATLPIQMHRIVLSEVEFMAILTLTLWSSNHGMTLTPAAMLTNRHRRLSRNKETNGICAAVRTTSED</sequence>
<dbReference type="Proteomes" id="UP001196413">
    <property type="component" value="Unassembled WGS sequence"/>
</dbReference>
<name>A0AAD5QWX6_PARTN</name>
<evidence type="ECO:0008006" key="3">
    <source>
        <dbReference type="Google" id="ProtNLM"/>
    </source>
</evidence>
<dbReference type="AlphaFoldDB" id="A0AAD5QWX6"/>
<reference evidence="1" key="1">
    <citation type="submission" date="2021-06" db="EMBL/GenBank/DDBJ databases">
        <title>Parelaphostrongylus tenuis whole genome reference sequence.</title>
        <authorList>
            <person name="Garwood T.J."/>
            <person name="Larsen P.A."/>
            <person name="Fountain-Jones N.M."/>
            <person name="Garbe J.R."/>
            <person name="Macchietto M.G."/>
            <person name="Kania S.A."/>
            <person name="Gerhold R.W."/>
            <person name="Richards J.E."/>
            <person name="Wolf T.M."/>
        </authorList>
    </citation>
    <scope>NUCLEOTIDE SEQUENCE</scope>
    <source>
        <strain evidence="1">MNPRO001-30</strain>
        <tissue evidence="1">Meninges</tissue>
    </source>
</reference>
<accession>A0AAD5QWX6</accession>